<keyword evidence="13" id="KW-1185">Reference proteome</keyword>
<dbReference type="Pfam" id="PF01926">
    <property type="entry name" value="MMR_HSR1"/>
    <property type="match status" value="1"/>
</dbReference>
<dbReference type="CDD" id="cd01878">
    <property type="entry name" value="HflX"/>
    <property type="match status" value="1"/>
</dbReference>
<feature type="region of interest" description="Disordered" evidence="10">
    <location>
        <begin position="137"/>
        <end position="157"/>
    </location>
</feature>
<dbReference type="OrthoDB" id="9812272at2"/>
<accession>X0PVY8</accession>
<feature type="coiled-coil region" evidence="9">
    <location>
        <begin position="159"/>
        <end position="193"/>
    </location>
</feature>
<evidence type="ECO:0000256" key="1">
    <source>
        <dbReference type="ARBA" id="ARBA00022490"/>
    </source>
</evidence>
<dbReference type="PRINTS" id="PR00326">
    <property type="entry name" value="GTP1OBG"/>
</dbReference>
<dbReference type="GO" id="GO:0005525">
    <property type="term" value="F:GTP binding"/>
    <property type="evidence" value="ECO:0007669"/>
    <property type="project" value="UniProtKB-UniRule"/>
</dbReference>
<dbReference type="Pfam" id="PF16360">
    <property type="entry name" value="GTP-bdg_M"/>
    <property type="match status" value="1"/>
</dbReference>
<comment type="function">
    <text evidence="6">GTPase that associates with the 50S ribosomal subunit and may have a role during protein synthesis or ribosome biogenesis.</text>
</comment>
<dbReference type="Gene3D" id="3.40.50.11060">
    <property type="entry name" value="GTPase HflX, N-terminal domain"/>
    <property type="match status" value="1"/>
</dbReference>
<feature type="compositionally biased region" description="Polar residues" evidence="10">
    <location>
        <begin position="138"/>
        <end position="149"/>
    </location>
</feature>
<dbReference type="InterPro" id="IPR006073">
    <property type="entry name" value="GTP-bd"/>
</dbReference>
<feature type="binding site" evidence="7">
    <location>
        <begin position="206"/>
        <end position="213"/>
    </location>
    <ligand>
        <name>GTP</name>
        <dbReference type="ChEBI" id="CHEBI:37565"/>
    </ligand>
</feature>
<dbReference type="Proteomes" id="UP000051236">
    <property type="component" value="Unassembled WGS sequence"/>
</dbReference>
<dbReference type="eggNOG" id="COG2262">
    <property type="taxonomic scope" value="Bacteria"/>
</dbReference>
<evidence type="ECO:0000256" key="8">
    <source>
        <dbReference type="PIRSR" id="PIRSR006809-2"/>
    </source>
</evidence>
<feature type="binding site" evidence="8">
    <location>
        <position position="241"/>
    </location>
    <ligand>
        <name>Mg(2+)</name>
        <dbReference type="ChEBI" id="CHEBI:18420"/>
    </ligand>
</feature>
<dbReference type="NCBIfam" id="TIGR03156">
    <property type="entry name" value="GTP_HflX"/>
    <property type="match status" value="1"/>
</dbReference>
<keyword evidence="5 6" id="KW-0342">GTP-binding</keyword>
<dbReference type="GO" id="GO:0046872">
    <property type="term" value="F:metal ion binding"/>
    <property type="evidence" value="ECO:0007669"/>
    <property type="project" value="UniProtKB-KW"/>
</dbReference>
<keyword evidence="3 6" id="KW-0547">Nucleotide-binding</keyword>
<evidence type="ECO:0000256" key="5">
    <source>
        <dbReference type="ARBA" id="ARBA00023134"/>
    </source>
</evidence>
<comment type="similarity">
    <text evidence="6">Belongs to the TRAFAC class OBG-HflX-like GTPase superfamily. HflX GTPase family.</text>
</comment>
<evidence type="ECO:0000256" key="7">
    <source>
        <dbReference type="PIRSR" id="PIRSR006809-1"/>
    </source>
</evidence>
<sequence length="424" mass="47196">MQKIADEKLKVILGGVNLGTENFDYTMSELAQLAAANNLDVVDTIVQNSDKIIAGTYFGTGKVTDIKETAQDTDAKLLVLNDELTPSQIRNLENLTKLYVIDRTGLILRIFADRAQTKLAKTQVEIARLQYELPRIHPSSNPLDQQSASGGLANRGAGETQLELDRRVLRKRISRLQNELKQLMQSQDVQSKERQKSLIPKVALVGYTNAGKSTIMNALLAHYDQDAAEKQVMVKDMLFATLDTSVRQINLPNQLSFLLSDTVGFVSKLPHNLVESFKATLAEASNADLLLHVVDYANPNYQEMMDVTDKVLHQLGITDIPVIEVYNKADKTDMTYPTVTGNEIYLSAKDDASIERLSDMIQQRLFANNPVVTLLIPFTKGNVTEYVTSHARIIDRDYTNDGTQLKVQLAPEVLGKVKAYVVTE</sequence>
<organism evidence="12 13">
    <name type="scientific">Agrilactobacillus composti DSM 18527 = JCM 14202</name>
    <dbReference type="NCBI Taxonomy" id="1423734"/>
    <lineage>
        <taxon>Bacteria</taxon>
        <taxon>Bacillati</taxon>
        <taxon>Bacillota</taxon>
        <taxon>Bacilli</taxon>
        <taxon>Lactobacillales</taxon>
        <taxon>Lactobacillaceae</taxon>
        <taxon>Agrilactobacillus</taxon>
    </lineage>
</organism>
<gene>
    <name evidence="6" type="primary">hflX</name>
    <name evidence="12" type="ORF">FC83_GL002165</name>
</gene>
<feature type="domain" description="Hflx-type G" evidence="11">
    <location>
        <begin position="200"/>
        <end position="369"/>
    </location>
</feature>
<dbReference type="Pfam" id="PF13167">
    <property type="entry name" value="GTP-bdg_N"/>
    <property type="match status" value="1"/>
</dbReference>
<dbReference type="EMBL" id="AZGA01000026">
    <property type="protein sequence ID" value="KRM34390.1"/>
    <property type="molecule type" value="Genomic_DNA"/>
</dbReference>
<dbReference type="Gene3D" id="6.10.250.2860">
    <property type="match status" value="1"/>
</dbReference>
<feature type="binding site" evidence="7">
    <location>
        <begin position="327"/>
        <end position="330"/>
    </location>
    <ligand>
        <name>GTP</name>
        <dbReference type="ChEBI" id="CHEBI:37565"/>
    </ligand>
</feature>
<dbReference type="SUPFAM" id="SSF52540">
    <property type="entry name" value="P-loop containing nucleoside triphosphate hydrolases"/>
    <property type="match status" value="1"/>
</dbReference>
<comment type="caution">
    <text evidence="12">The sequence shown here is derived from an EMBL/GenBank/DDBJ whole genome shotgun (WGS) entry which is preliminary data.</text>
</comment>
<evidence type="ECO:0000256" key="2">
    <source>
        <dbReference type="ARBA" id="ARBA00022723"/>
    </source>
</evidence>
<dbReference type="GO" id="GO:0003924">
    <property type="term" value="F:GTPase activity"/>
    <property type="evidence" value="ECO:0007669"/>
    <property type="project" value="UniProtKB-UniRule"/>
</dbReference>
<dbReference type="InterPro" id="IPR025121">
    <property type="entry name" value="GTPase_HflX_N"/>
</dbReference>
<protein>
    <recommendedName>
        <fullName evidence="6">GTPase HflX</fullName>
    </recommendedName>
    <alternativeName>
        <fullName evidence="6">GTP-binding protein HflX</fullName>
    </alternativeName>
</protein>
<evidence type="ECO:0000256" key="9">
    <source>
        <dbReference type="SAM" id="Coils"/>
    </source>
</evidence>
<name>X0PVY8_9LACO</name>
<dbReference type="InterPro" id="IPR027417">
    <property type="entry name" value="P-loop_NTPase"/>
</dbReference>
<dbReference type="FunFam" id="3.40.50.300:FF:001198">
    <property type="entry name" value="GTPase HflX"/>
    <property type="match status" value="1"/>
</dbReference>
<evidence type="ECO:0000256" key="6">
    <source>
        <dbReference type="HAMAP-Rule" id="MF_00900"/>
    </source>
</evidence>
<dbReference type="PANTHER" id="PTHR10229">
    <property type="entry name" value="GTP-BINDING PROTEIN HFLX"/>
    <property type="match status" value="1"/>
</dbReference>
<feature type="binding site" evidence="7">
    <location>
        <begin position="347"/>
        <end position="349"/>
    </location>
    <ligand>
        <name>GTP</name>
        <dbReference type="ChEBI" id="CHEBI:37565"/>
    </ligand>
</feature>
<feature type="binding site" evidence="7">
    <location>
        <begin position="261"/>
        <end position="264"/>
    </location>
    <ligand>
        <name>GTP</name>
        <dbReference type="ChEBI" id="CHEBI:37565"/>
    </ligand>
</feature>
<dbReference type="FunFam" id="3.40.50.11060:FF:000001">
    <property type="entry name" value="GTPase HflX"/>
    <property type="match status" value="1"/>
</dbReference>
<dbReference type="PIRSF" id="PIRSF006809">
    <property type="entry name" value="GTP-binding_hflX_prd"/>
    <property type="match status" value="1"/>
</dbReference>
<dbReference type="PATRIC" id="fig|1423734.3.peg.2186"/>
<evidence type="ECO:0000256" key="3">
    <source>
        <dbReference type="ARBA" id="ARBA00022741"/>
    </source>
</evidence>
<keyword evidence="1 6" id="KW-0963">Cytoplasm</keyword>
<dbReference type="HAMAP" id="MF_00900">
    <property type="entry name" value="GTPase_HflX"/>
    <property type="match status" value="1"/>
</dbReference>
<keyword evidence="2 8" id="KW-0479">Metal-binding</keyword>
<dbReference type="InterPro" id="IPR032305">
    <property type="entry name" value="GTP-bd_M"/>
</dbReference>
<evidence type="ECO:0000256" key="4">
    <source>
        <dbReference type="ARBA" id="ARBA00022842"/>
    </source>
</evidence>
<evidence type="ECO:0000256" key="10">
    <source>
        <dbReference type="SAM" id="MobiDB-lite"/>
    </source>
</evidence>
<dbReference type="GO" id="GO:0043022">
    <property type="term" value="F:ribosome binding"/>
    <property type="evidence" value="ECO:0007669"/>
    <property type="project" value="TreeGrafter"/>
</dbReference>
<dbReference type="Gene3D" id="3.40.50.300">
    <property type="entry name" value="P-loop containing nucleotide triphosphate hydrolases"/>
    <property type="match status" value="1"/>
</dbReference>
<dbReference type="InterPro" id="IPR016496">
    <property type="entry name" value="GTPase_HflX"/>
</dbReference>
<dbReference type="GO" id="GO:0005737">
    <property type="term" value="C:cytoplasm"/>
    <property type="evidence" value="ECO:0007669"/>
    <property type="project" value="UniProtKB-SubCell"/>
</dbReference>
<evidence type="ECO:0000313" key="13">
    <source>
        <dbReference type="Proteomes" id="UP000051236"/>
    </source>
</evidence>
<feature type="binding site" evidence="8">
    <location>
        <position position="213"/>
    </location>
    <ligand>
        <name>Mg(2+)</name>
        <dbReference type="ChEBI" id="CHEBI:18420"/>
    </ligand>
</feature>
<keyword evidence="9" id="KW-0175">Coiled coil</keyword>
<reference evidence="12 13" key="1">
    <citation type="journal article" date="2015" name="Genome Announc.">
        <title>Expanding the biotechnology potential of lactobacilli through comparative genomics of 213 strains and associated genera.</title>
        <authorList>
            <person name="Sun Z."/>
            <person name="Harris H.M."/>
            <person name="McCann A."/>
            <person name="Guo C."/>
            <person name="Argimon S."/>
            <person name="Zhang W."/>
            <person name="Yang X."/>
            <person name="Jeffery I.B."/>
            <person name="Cooney J.C."/>
            <person name="Kagawa T.F."/>
            <person name="Liu W."/>
            <person name="Song Y."/>
            <person name="Salvetti E."/>
            <person name="Wrobel A."/>
            <person name="Rasinkangas P."/>
            <person name="Parkhill J."/>
            <person name="Rea M.C."/>
            <person name="O'Sullivan O."/>
            <person name="Ritari J."/>
            <person name="Douillard F.P."/>
            <person name="Paul Ross R."/>
            <person name="Yang R."/>
            <person name="Briner A.E."/>
            <person name="Felis G.E."/>
            <person name="de Vos W.M."/>
            <person name="Barrangou R."/>
            <person name="Klaenhammer T.R."/>
            <person name="Caufield P.W."/>
            <person name="Cui Y."/>
            <person name="Zhang H."/>
            <person name="O'Toole P.W."/>
        </authorList>
    </citation>
    <scope>NUCLEOTIDE SEQUENCE [LARGE SCALE GENOMIC DNA]</scope>
    <source>
        <strain evidence="12 13">DSM 18527</strain>
    </source>
</reference>
<evidence type="ECO:0000313" key="12">
    <source>
        <dbReference type="EMBL" id="KRM34390.1"/>
    </source>
</evidence>
<evidence type="ECO:0000259" key="11">
    <source>
        <dbReference type="PROSITE" id="PS51705"/>
    </source>
</evidence>
<proteinExistence type="inferred from homology"/>
<keyword evidence="4 8" id="KW-0460">Magnesium</keyword>
<dbReference type="PROSITE" id="PS51705">
    <property type="entry name" value="G_HFLX"/>
    <property type="match status" value="1"/>
</dbReference>
<comment type="subunit">
    <text evidence="6">Monomer. Associates with the 50S ribosomal subunit.</text>
</comment>
<dbReference type="InterPro" id="IPR030394">
    <property type="entry name" value="G_HFLX_dom"/>
</dbReference>
<feature type="binding site" evidence="7">
    <location>
        <begin position="239"/>
        <end position="243"/>
    </location>
    <ligand>
        <name>GTP</name>
        <dbReference type="ChEBI" id="CHEBI:37565"/>
    </ligand>
</feature>
<comment type="subcellular location">
    <subcellularLocation>
        <location evidence="6">Cytoplasm</location>
    </subcellularLocation>
    <text evidence="6">May associate with membranes.</text>
</comment>
<dbReference type="AlphaFoldDB" id="X0PVY8"/>
<comment type="cofactor">
    <cofactor evidence="8">
        <name>Mg(2+)</name>
        <dbReference type="ChEBI" id="CHEBI:18420"/>
    </cofactor>
</comment>
<dbReference type="RefSeq" id="WP_035455679.1">
    <property type="nucleotide sequence ID" value="NZ_AZGA01000026.1"/>
</dbReference>
<dbReference type="InterPro" id="IPR042108">
    <property type="entry name" value="GTPase_HflX_N_sf"/>
</dbReference>
<dbReference type="STRING" id="1423734.FC83_GL002165"/>
<dbReference type="PANTHER" id="PTHR10229:SF4">
    <property type="entry name" value="GTPASE HFLX"/>
    <property type="match status" value="1"/>
</dbReference>